<evidence type="ECO:0000313" key="1">
    <source>
        <dbReference type="EMBL" id="CAG8788132.1"/>
    </source>
</evidence>
<accession>A0ACA9RDX2</accession>
<dbReference type="EMBL" id="CAJVQC010049791">
    <property type="protein sequence ID" value="CAG8788132.1"/>
    <property type="molecule type" value="Genomic_DNA"/>
</dbReference>
<keyword evidence="2" id="KW-1185">Reference proteome</keyword>
<reference evidence="1" key="1">
    <citation type="submission" date="2021-06" db="EMBL/GenBank/DDBJ databases">
        <authorList>
            <person name="Kallberg Y."/>
            <person name="Tangrot J."/>
            <person name="Rosling A."/>
        </authorList>
    </citation>
    <scope>NUCLEOTIDE SEQUENCE</scope>
    <source>
        <strain evidence="1">MA461A</strain>
    </source>
</reference>
<organism evidence="1 2">
    <name type="scientific">Racocetra persica</name>
    <dbReference type="NCBI Taxonomy" id="160502"/>
    <lineage>
        <taxon>Eukaryota</taxon>
        <taxon>Fungi</taxon>
        <taxon>Fungi incertae sedis</taxon>
        <taxon>Mucoromycota</taxon>
        <taxon>Glomeromycotina</taxon>
        <taxon>Glomeromycetes</taxon>
        <taxon>Diversisporales</taxon>
        <taxon>Gigasporaceae</taxon>
        <taxon>Racocetra</taxon>
    </lineage>
</organism>
<comment type="caution">
    <text evidence="1">The sequence shown here is derived from an EMBL/GenBank/DDBJ whole genome shotgun (WGS) entry which is preliminary data.</text>
</comment>
<sequence>MNVFINECLTIFQVSYLGYNTGIPHKELGKIKTPHQTDIESDKLTPWLVLNRDLRAIKFFCDKLEQ</sequence>
<protein>
    <submittedName>
        <fullName evidence="1">12668_t:CDS:1</fullName>
    </submittedName>
</protein>
<evidence type="ECO:0000313" key="2">
    <source>
        <dbReference type="Proteomes" id="UP000789920"/>
    </source>
</evidence>
<dbReference type="Proteomes" id="UP000789920">
    <property type="component" value="Unassembled WGS sequence"/>
</dbReference>
<gene>
    <name evidence="1" type="ORF">RPERSI_LOCUS18655</name>
</gene>
<name>A0ACA9RDX2_9GLOM</name>
<proteinExistence type="predicted"/>